<dbReference type="Gene3D" id="2.130.10.10">
    <property type="entry name" value="YVTN repeat-like/Quinoprotein amine dehydrogenase"/>
    <property type="match status" value="1"/>
</dbReference>
<name>A0ABV5WEH7_9BACI</name>
<keyword evidence="5" id="KW-1185">Reference proteome</keyword>
<accession>A0ABV5WEH7</accession>
<proteinExistence type="predicted"/>
<dbReference type="Proteomes" id="UP001589609">
    <property type="component" value="Unassembled WGS sequence"/>
</dbReference>
<dbReference type="PANTHER" id="PTHR43739">
    <property type="entry name" value="XYLOGLUCANASE (EUROFUNG)"/>
    <property type="match status" value="1"/>
</dbReference>
<evidence type="ECO:0000313" key="5">
    <source>
        <dbReference type="Proteomes" id="UP001589609"/>
    </source>
</evidence>
<dbReference type="InterPro" id="IPR054817">
    <property type="entry name" value="Glycosyl_F510_1955-like"/>
</dbReference>
<evidence type="ECO:0000313" key="4">
    <source>
        <dbReference type="EMBL" id="MFB9759016.1"/>
    </source>
</evidence>
<dbReference type="Pfam" id="PF15902">
    <property type="entry name" value="Sortilin-Vps10"/>
    <property type="match status" value="1"/>
</dbReference>
<dbReference type="RefSeq" id="WP_379949302.1">
    <property type="nucleotide sequence ID" value="NZ_JBHMAF010000051.1"/>
</dbReference>
<dbReference type="InterPro" id="IPR031778">
    <property type="entry name" value="Sortilin_N"/>
</dbReference>
<protein>
    <submittedName>
        <fullName evidence="4">F510_1955 family glycosylhydrolase</fullName>
    </submittedName>
</protein>
<gene>
    <name evidence="4" type="ORF">ACFFMS_11145</name>
</gene>
<dbReference type="SUPFAM" id="SSF110296">
    <property type="entry name" value="Oligoxyloglucan reducing end-specific cellobiohydrolase"/>
    <property type="match status" value="1"/>
</dbReference>
<evidence type="ECO:0000256" key="2">
    <source>
        <dbReference type="SAM" id="SignalP"/>
    </source>
</evidence>
<dbReference type="EMBL" id="JBHMAF010000051">
    <property type="protein sequence ID" value="MFB9759016.1"/>
    <property type="molecule type" value="Genomic_DNA"/>
</dbReference>
<sequence>MKKWLTSGIVMTSLLTFTACSNGQEAAPKQEEQPKQEAAGTVNPQDFYKVITSGKIEHIHGLGYPGNLSGITIATHNGLKVYQNGRWMATTGQNNDYMGFQAVQDGFYSSGHPEQGSDLKNPLGLVKSQDGGETLENIAFYGESDFHYLAVGYNSHSMYLFNEQANDKLKTGFYYSTDEGASWKKSKLNGLSASASMFAVHPDKESVIAISTKEGIFLSTDYGNTFNLFSDKMQTSAVTVGAEDVIYSYTKDTKQGLMKQSLGTNEKVDIKIPALNADDSIMYVAQNPKNPLEIVFVTMNSNIFVTTDDGKTWKQIANKGSIQ</sequence>
<feature type="signal peptide" evidence="2">
    <location>
        <begin position="1"/>
        <end position="26"/>
    </location>
</feature>
<evidence type="ECO:0000259" key="3">
    <source>
        <dbReference type="Pfam" id="PF15902"/>
    </source>
</evidence>
<dbReference type="PANTHER" id="PTHR43739:SF5">
    <property type="entry name" value="EXO-ALPHA-SIALIDASE"/>
    <property type="match status" value="1"/>
</dbReference>
<feature type="domain" description="Sortilin N-terminal" evidence="3">
    <location>
        <begin position="126"/>
        <end position="255"/>
    </location>
</feature>
<keyword evidence="2" id="KW-0732">Signal</keyword>
<dbReference type="InterPro" id="IPR052025">
    <property type="entry name" value="Xyloglucanase_GH74"/>
</dbReference>
<feature type="chain" id="PRO_5045887282" evidence="2">
    <location>
        <begin position="27"/>
        <end position="323"/>
    </location>
</feature>
<organism evidence="4 5">
    <name type="scientific">Ectobacillus funiculus</name>
    <dbReference type="NCBI Taxonomy" id="137993"/>
    <lineage>
        <taxon>Bacteria</taxon>
        <taxon>Bacillati</taxon>
        <taxon>Bacillota</taxon>
        <taxon>Bacilli</taxon>
        <taxon>Bacillales</taxon>
        <taxon>Bacillaceae</taxon>
        <taxon>Ectobacillus</taxon>
    </lineage>
</organism>
<comment type="caution">
    <text evidence="4">The sequence shown here is derived from an EMBL/GenBank/DDBJ whole genome shotgun (WGS) entry which is preliminary data.</text>
</comment>
<dbReference type="NCBIfam" id="NF045728">
    <property type="entry name" value="glycosyl_F510_1955"/>
    <property type="match status" value="1"/>
</dbReference>
<keyword evidence="1" id="KW-0677">Repeat</keyword>
<reference evidence="4 5" key="1">
    <citation type="submission" date="2024-09" db="EMBL/GenBank/DDBJ databases">
        <authorList>
            <person name="Sun Q."/>
            <person name="Mori K."/>
        </authorList>
    </citation>
    <scope>NUCLEOTIDE SEQUENCE [LARGE SCALE GENOMIC DNA]</scope>
    <source>
        <strain evidence="4 5">JCM 11201</strain>
    </source>
</reference>
<evidence type="ECO:0000256" key="1">
    <source>
        <dbReference type="ARBA" id="ARBA00022737"/>
    </source>
</evidence>
<dbReference type="PROSITE" id="PS51257">
    <property type="entry name" value="PROKAR_LIPOPROTEIN"/>
    <property type="match status" value="1"/>
</dbReference>
<dbReference type="InterPro" id="IPR015943">
    <property type="entry name" value="WD40/YVTN_repeat-like_dom_sf"/>
</dbReference>